<feature type="compositionally biased region" description="Polar residues" evidence="1">
    <location>
        <begin position="46"/>
        <end position="61"/>
    </location>
</feature>
<sequence length="114" mass="13543">MMSAEPCNAISEELGLLTQLRNFFPQLMLRNILDLNFMSRALPENTGRNQSKSMKSNFSGQNREDKMKERDERKARFNLYKETTEKKKKRIPHELKNCPRIMSLYSRSELQQQE</sequence>
<proteinExistence type="predicted"/>
<dbReference type="EMBL" id="JAYKXN010000006">
    <property type="protein sequence ID" value="KAK7279493.1"/>
    <property type="molecule type" value="Genomic_DNA"/>
</dbReference>
<protein>
    <submittedName>
        <fullName evidence="2">Uncharacterized protein</fullName>
    </submittedName>
</protein>
<accession>A0AAN9FUX9</accession>
<feature type="region of interest" description="Disordered" evidence="1">
    <location>
        <begin position="43"/>
        <end position="74"/>
    </location>
</feature>
<keyword evidence="3" id="KW-1185">Reference proteome</keyword>
<organism evidence="2 3">
    <name type="scientific">Clitoria ternatea</name>
    <name type="common">Butterfly pea</name>
    <dbReference type="NCBI Taxonomy" id="43366"/>
    <lineage>
        <taxon>Eukaryota</taxon>
        <taxon>Viridiplantae</taxon>
        <taxon>Streptophyta</taxon>
        <taxon>Embryophyta</taxon>
        <taxon>Tracheophyta</taxon>
        <taxon>Spermatophyta</taxon>
        <taxon>Magnoliopsida</taxon>
        <taxon>eudicotyledons</taxon>
        <taxon>Gunneridae</taxon>
        <taxon>Pentapetalae</taxon>
        <taxon>rosids</taxon>
        <taxon>fabids</taxon>
        <taxon>Fabales</taxon>
        <taxon>Fabaceae</taxon>
        <taxon>Papilionoideae</taxon>
        <taxon>50 kb inversion clade</taxon>
        <taxon>NPAAA clade</taxon>
        <taxon>indigoferoid/millettioid clade</taxon>
        <taxon>Phaseoleae</taxon>
        <taxon>Clitoria</taxon>
    </lineage>
</organism>
<gene>
    <name evidence="2" type="ORF">RJT34_24546</name>
</gene>
<name>A0AAN9FUX9_CLITE</name>
<reference evidence="2 3" key="1">
    <citation type="submission" date="2024-01" db="EMBL/GenBank/DDBJ databases">
        <title>The genomes of 5 underutilized Papilionoideae crops provide insights into root nodulation and disease resistance.</title>
        <authorList>
            <person name="Yuan L."/>
        </authorList>
    </citation>
    <scope>NUCLEOTIDE SEQUENCE [LARGE SCALE GENOMIC DNA]</scope>
    <source>
        <strain evidence="2">LY-2023</strain>
        <tissue evidence="2">Leaf</tissue>
    </source>
</reference>
<evidence type="ECO:0000256" key="1">
    <source>
        <dbReference type="SAM" id="MobiDB-lite"/>
    </source>
</evidence>
<feature type="compositionally biased region" description="Basic and acidic residues" evidence="1">
    <location>
        <begin position="62"/>
        <end position="74"/>
    </location>
</feature>
<evidence type="ECO:0000313" key="2">
    <source>
        <dbReference type="EMBL" id="KAK7279493.1"/>
    </source>
</evidence>
<dbReference type="AlphaFoldDB" id="A0AAN9FUX9"/>
<dbReference type="Proteomes" id="UP001359559">
    <property type="component" value="Unassembled WGS sequence"/>
</dbReference>
<evidence type="ECO:0000313" key="3">
    <source>
        <dbReference type="Proteomes" id="UP001359559"/>
    </source>
</evidence>
<comment type="caution">
    <text evidence="2">The sequence shown here is derived from an EMBL/GenBank/DDBJ whole genome shotgun (WGS) entry which is preliminary data.</text>
</comment>